<dbReference type="RefSeq" id="WP_372447483.1">
    <property type="nucleotide sequence ID" value="NZ_JAGINU010000004.1"/>
</dbReference>
<dbReference type="EMBL" id="JAGINU010000004">
    <property type="protein sequence ID" value="MBP2371654.1"/>
    <property type="molecule type" value="Genomic_DNA"/>
</dbReference>
<protein>
    <submittedName>
        <fullName evidence="1">Nuclease of restriction endonuclease-like RecB superfamily</fullName>
    </submittedName>
</protein>
<keyword evidence="2" id="KW-1185">Reference proteome</keyword>
<proteinExistence type="predicted"/>
<reference evidence="1 2" key="1">
    <citation type="submission" date="2021-03" db="EMBL/GenBank/DDBJ databases">
        <title>Sequencing the genomes of 1000 actinobacteria strains.</title>
        <authorList>
            <person name="Klenk H.-P."/>
        </authorList>
    </citation>
    <scope>NUCLEOTIDE SEQUENCE [LARGE SCALE GENOMIC DNA]</scope>
    <source>
        <strain evidence="1 2">DSM 45256</strain>
    </source>
</reference>
<organism evidence="1 2">
    <name type="scientific">Pseudonocardia parietis</name>
    <dbReference type="NCBI Taxonomy" id="570936"/>
    <lineage>
        <taxon>Bacteria</taxon>
        <taxon>Bacillati</taxon>
        <taxon>Actinomycetota</taxon>
        <taxon>Actinomycetes</taxon>
        <taxon>Pseudonocardiales</taxon>
        <taxon>Pseudonocardiaceae</taxon>
        <taxon>Pseudonocardia</taxon>
    </lineage>
</organism>
<gene>
    <name evidence="1" type="ORF">JOF36_007427</name>
</gene>
<accession>A0ABS4W615</accession>
<evidence type="ECO:0000313" key="1">
    <source>
        <dbReference type="EMBL" id="MBP2371654.1"/>
    </source>
</evidence>
<sequence length="63" mass="7316">MLPDFVLTDTDPPTVVEVWGMLGREDYRARKQEKLEHYRREGTLLIEWDPHGALPELTLPARG</sequence>
<name>A0ABS4W615_9PSEU</name>
<comment type="caution">
    <text evidence="1">The sequence shown here is derived from an EMBL/GenBank/DDBJ whole genome shotgun (WGS) entry which is preliminary data.</text>
</comment>
<evidence type="ECO:0000313" key="2">
    <source>
        <dbReference type="Proteomes" id="UP001519295"/>
    </source>
</evidence>
<dbReference type="Proteomes" id="UP001519295">
    <property type="component" value="Unassembled WGS sequence"/>
</dbReference>